<reference evidence="2" key="1">
    <citation type="submission" date="2025-08" db="UniProtKB">
        <authorList>
            <consortium name="RefSeq"/>
        </authorList>
    </citation>
    <scope>IDENTIFICATION</scope>
</reference>
<dbReference type="OrthoDB" id="9847999at2"/>
<dbReference type="RefSeq" id="WP_028311068.1">
    <property type="nucleotide sequence ID" value="NZ_AXWS01000008.1"/>
</dbReference>
<dbReference type="Proteomes" id="UP000675920">
    <property type="component" value="Unplaced"/>
</dbReference>
<name>A0A8B6X346_9BURK</name>
<protein>
    <submittedName>
        <fullName evidence="2">Uncharacterized protein</fullName>
    </submittedName>
</protein>
<keyword evidence="1" id="KW-1185">Reference proteome</keyword>
<evidence type="ECO:0000313" key="2">
    <source>
        <dbReference type="RefSeq" id="WP_028311068.1"/>
    </source>
</evidence>
<organism evidence="1 2">
    <name type="scientific">Derxia gummosa DSM 723</name>
    <dbReference type="NCBI Taxonomy" id="1121388"/>
    <lineage>
        <taxon>Bacteria</taxon>
        <taxon>Pseudomonadati</taxon>
        <taxon>Pseudomonadota</taxon>
        <taxon>Betaproteobacteria</taxon>
        <taxon>Burkholderiales</taxon>
        <taxon>Alcaligenaceae</taxon>
        <taxon>Derxia</taxon>
    </lineage>
</organism>
<evidence type="ECO:0000313" key="1">
    <source>
        <dbReference type="Proteomes" id="UP000675920"/>
    </source>
</evidence>
<dbReference type="AlphaFoldDB" id="A0A8B6X346"/>
<sequence length="70" mass="7632">MSYTVRFATDLRQPAQCIELASEDQAIAEAKRLAREGVANHAWAALRLADGLTFLAMNVNGEVEATRLAN</sequence>
<accession>A0A8B6X346</accession>
<proteinExistence type="predicted"/>